<proteinExistence type="predicted"/>
<name>A0A3M0Z3X3_9BACT</name>
<evidence type="ECO:0000313" key="2">
    <source>
        <dbReference type="Proteomes" id="UP000269410"/>
    </source>
</evidence>
<accession>A0A3M0Z3X3</accession>
<protein>
    <submittedName>
        <fullName evidence="1">Uncharacterized protein</fullName>
    </submittedName>
</protein>
<dbReference type="Proteomes" id="UP000269410">
    <property type="component" value="Unassembled WGS sequence"/>
</dbReference>
<comment type="caution">
    <text evidence="1">The sequence shown here is derived from an EMBL/GenBank/DDBJ whole genome shotgun (WGS) entry which is preliminary data.</text>
</comment>
<sequence length="223" mass="25776">KKRQKNTKQEKMDKNLLGIPVALFSVTKKTISQKFYFVNSLMVYNGIWKYKKTRKFLSPRIFFSSFESFLSLVSKQKATFVYKLVEESRLISDLKESFAPNSVDEEIVSKSYFGLGVEIAETILRSQNNIRSFYRHLSNMFLPNLGYDSLRYLIYGVQEALQETENIPRMFIHSKSKISEPGVCKIVNSAGGEIFEFVEFGVLVNKLLSNKEFDNKINLVITN</sequence>
<dbReference type="AlphaFoldDB" id="A0A3M0Z3X3"/>
<feature type="non-terminal residue" evidence="1">
    <location>
        <position position="1"/>
    </location>
</feature>
<reference evidence="1 2" key="1">
    <citation type="submission" date="2018-10" db="EMBL/GenBank/DDBJ databases">
        <title>Thermophilic Lithotrophy and Phototrophy in an Intertidal, Iron-rich, Geothermal Spring.</title>
        <authorList>
            <person name="Ward L.M."/>
            <person name="Idei A."/>
            <person name="Nakagawa M."/>
            <person name="Ueno Y."/>
            <person name="Fischer W."/>
            <person name="Mcglynn S.E."/>
        </authorList>
    </citation>
    <scope>NUCLEOTIDE SEQUENCE [LARGE SCALE GENOMIC DNA]</scope>
    <source>
        <strain evidence="1">J137</strain>
    </source>
</reference>
<evidence type="ECO:0000313" key="1">
    <source>
        <dbReference type="EMBL" id="RMD77741.1"/>
    </source>
</evidence>
<dbReference type="EMBL" id="RFKV01000004">
    <property type="protein sequence ID" value="RMD77741.1"/>
    <property type="molecule type" value="Genomic_DNA"/>
</dbReference>
<gene>
    <name evidence="1" type="ORF">D6810_00095</name>
</gene>
<organism evidence="1 2">
    <name type="scientific">Candidatus Dojkabacteria bacterium</name>
    <dbReference type="NCBI Taxonomy" id="2099670"/>
    <lineage>
        <taxon>Bacteria</taxon>
        <taxon>Candidatus Dojkabacteria</taxon>
    </lineage>
</organism>